<evidence type="ECO:0000259" key="6">
    <source>
        <dbReference type="PROSITE" id="PS51352"/>
    </source>
</evidence>
<comment type="subcellular location">
    <subcellularLocation>
        <location evidence="1">Cell envelope</location>
    </subcellularLocation>
</comment>
<feature type="chain" id="PRO_5021023725" evidence="5">
    <location>
        <begin position="19"/>
        <end position="160"/>
    </location>
</feature>
<dbReference type="RefSeq" id="WP_128766978.1">
    <property type="nucleotide sequence ID" value="NZ_JBHUOO010000005.1"/>
</dbReference>
<dbReference type="Gene3D" id="3.40.30.10">
    <property type="entry name" value="Glutaredoxin"/>
    <property type="match status" value="1"/>
</dbReference>
<protein>
    <submittedName>
        <fullName evidence="7">Thiol-disulfide isomerase/thioredoxin</fullName>
    </submittedName>
</protein>
<dbReference type="Pfam" id="PF13905">
    <property type="entry name" value="Thioredoxin_8"/>
    <property type="match status" value="1"/>
</dbReference>
<sequence length="160" mass="18293">MKIILTLLTILCFSVGFSQEKSFSAEALQDVLIKTSGSEVTFESVLEMHKGKTVLIDIWASWCKDCIAGFPDLKKLQEDNPNINYVFLSLDKDTERWKAGIDKYDLQGSHYFIKHGWKGPLCSSIDLDWIPRYILLDESGQIKVYKAITTKDNQLLNQIQ</sequence>
<dbReference type="PANTHER" id="PTHR42852">
    <property type="entry name" value="THIOL:DISULFIDE INTERCHANGE PROTEIN DSBE"/>
    <property type="match status" value="1"/>
</dbReference>
<dbReference type="GO" id="GO:0017004">
    <property type="term" value="P:cytochrome complex assembly"/>
    <property type="evidence" value="ECO:0007669"/>
    <property type="project" value="UniProtKB-KW"/>
</dbReference>
<dbReference type="InterPro" id="IPR036249">
    <property type="entry name" value="Thioredoxin-like_sf"/>
</dbReference>
<evidence type="ECO:0000313" key="8">
    <source>
        <dbReference type="Proteomes" id="UP000289859"/>
    </source>
</evidence>
<comment type="caution">
    <text evidence="7">The sequence shown here is derived from an EMBL/GenBank/DDBJ whole genome shotgun (WGS) entry which is preliminary data.</text>
</comment>
<keyword evidence="3" id="KW-1015">Disulfide bond</keyword>
<dbReference type="AlphaFoldDB" id="A0A4Q0NS19"/>
<name>A0A4Q0NS19_9FLAO</name>
<keyword evidence="4" id="KW-0676">Redox-active center</keyword>
<feature type="domain" description="Thioredoxin" evidence="6">
    <location>
        <begin position="21"/>
        <end position="160"/>
    </location>
</feature>
<accession>A0A4Q0NS19</accession>
<feature type="signal peptide" evidence="5">
    <location>
        <begin position="1"/>
        <end position="18"/>
    </location>
</feature>
<keyword evidence="8" id="KW-1185">Reference proteome</keyword>
<evidence type="ECO:0000313" key="7">
    <source>
        <dbReference type="EMBL" id="RXG13446.1"/>
    </source>
</evidence>
<dbReference type="InterPro" id="IPR012336">
    <property type="entry name" value="Thioredoxin-like_fold"/>
</dbReference>
<proteinExistence type="predicted"/>
<dbReference type="Proteomes" id="UP000289859">
    <property type="component" value="Unassembled WGS sequence"/>
</dbReference>
<evidence type="ECO:0000256" key="1">
    <source>
        <dbReference type="ARBA" id="ARBA00004196"/>
    </source>
</evidence>
<dbReference type="EMBL" id="QOVK01000027">
    <property type="protein sequence ID" value="RXG13446.1"/>
    <property type="molecule type" value="Genomic_DNA"/>
</dbReference>
<dbReference type="SUPFAM" id="SSF52833">
    <property type="entry name" value="Thioredoxin-like"/>
    <property type="match status" value="1"/>
</dbReference>
<evidence type="ECO:0000256" key="4">
    <source>
        <dbReference type="ARBA" id="ARBA00023284"/>
    </source>
</evidence>
<gene>
    <name evidence="7" type="ORF">DSM02_3774</name>
</gene>
<reference evidence="7 8" key="1">
    <citation type="submission" date="2018-07" db="EMBL/GenBank/DDBJ databases">
        <title>Leeuwenhoekiella genomics.</title>
        <authorList>
            <person name="Tahon G."/>
            <person name="Willems A."/>
        </authorList>
    </citation>
    <scope>NUCLEOTIDE SEQUENCE [LARGE SCALE GENOMIC DNA]</scope>
    <source>
        <strain evidence="7 8">LMG 29608</strain>
    </source>
</reference>
<organism evidence="7 8">
    <name type="scientific">Leeuwenhoekiella polynyae</name>
    <dbReference type="NCBI Taxonomy" id="1550906"/>
    <lineage>
        <taxon>Bacteria</taxon>
        <taxon>Pseudomonadati</taxon>
        <taxon>Bacteroidota</taxon>
        <taxon>Flavobacteriia</taxon>
        <taxon>Flavobacteriales</taxon>
        <taxon>Flavobacteriaceae</taxon>
        <taxon>Leeuwenhoekiella</taxon>
    </lineage>
</organism>
<dbReference type="PROSITE" id="PS51352">
    <property type="entry name" value="THIOREDOXIN_2"/>
    <property type="match status" value="1"/>
</dbReference>
<keyword evidence="2" id="KW-0201">Cytochrome c-type biogenesis</keyword>
<dbReference type="InterPro" id="IPR050553">
    <property type="entry name" value="Thioredoxin_ResA/DsbE_sf"/>
</dbReference>
<dbReference type="InterPro" id="IPR013766">
    <property type="entry name" value="Thioredoxin_domain"/>
</dbReference>
<keyword evidence="5" id="KW-0732">Signal</keyword>
<evidence type="ECO:0000256" key="3">
    <source>
        <dbReference type="ARBA" id="ARBA00023157"/>
    </source>
</evidence>
<dbReference type="OrthoDB" id="1098640at2"/>
<evidence type="ECO:0000256" key="5">
    <source>
        <dbReference type="SAM" id="SignalP"/>
    </source>
</evidence>
<dbReference type="GO" id="GO:0016853">
    <property type="term" value="F:isomerase activity"/>
    <property type="evidence" value="ECO:0007669"/>
    <property type="project" value="UniProtKB-KW"/>
</dbReference>
<keyword evidence="7" id="KW-0413">Isomerase</keyword>
<evidence type="ECO:0000256" key="2">
    <source>
        <dbReference type="ARBA" id="ARBA00022748"/>
    </source>
</evidence>
<dbReference type="PANTHER" id="PTHR42852:SF6">
    <property type="entry name" value="THIOL:DISULFIDE INTERCHANGE PROTEIN DSBE"/>
    <property type="match status" value="1"/>
</dbReference>
<dbReference type="GO" id="GO:0030313">
    <property type="term" value="C:cell envelope"/>
    <property type="evidence" value="ECO:0007669"/>
    <property type="project" value="UniProtKB-SubCell"/>
</dbReference>
<dbReference type="CDD" id="cd02966">
    <property type="entry name" value="TlpA_like_family"/>
    <property type="match status" value="1"/>
</dbReference>